<dbReference type="CDD" id="cd16326">
    <property type="entry name" value="LolB"/>
    <property type="match status" value="1"/>
</dbReference>
<dbReference type="NCBIfam" id="TIGR00548">
    <property type="entry name" value="lolB"/>
    <property type="match status" value="1"/>
</dbReference>
<evidence type="ECO:0000256" key="8">
    <source>
        <dbReference type="ARBA" id="ARBA00023136"/>
    </source>
</evidence>
<keyword evidence="9" id="KW-0564">Palmitate</keyword>
<keyword evidence="6" id="KW-0732">Signal</keyword>
<accession>A0A1G5SJE2</accession>
<evidence type="ECO:0000256" key="11">
    <source>
        <dbReference type="ARBA" id="ARBA00023237"/>
    </source>
</evidence>
<dbReference type="InterPro" id="IPR029046">
    <property type="entry name" value="LolA/LolB/LppX"/>
</dbReference>
<comment type="subunit">
    <text evidence="3">Monomer.</text>
</comment>
<dbReference type="EMBL" id="FMWO01000102">
    <property type="protein sequence ID" value="SCZ87117.1"/>
    <property type="molecule type" value="Genomic_DNA"/>
</dbReference>
<evidence type="ECO:0000313" key="13">
    <source>
        <dbReference type="EMBL" id="SCZ87117.1"/>
    </source>
</evidence>
<keyword evidence="14" id="KW-1185">Reference proteome</keyword>
<evidence type="ECO:0000313" key="14">
    <source>
        <dbReference type="Proteomes" id="UP000198729"/>
    </source>
</evidence>
<dbReference type="Proteomes" id="UP000198729">
    <property type="component" value="Unassembled WGS sequence"/>
</dbReference>
<dbReference type="AlphaFoldDB" id="A0A1G5SJE2"/>
<reference evidence="13 14" key="1">
    <citation type="submission" date="2016-10" db="EMBL/GenBank/DDBJ databases">
        <authorList>
            <person name="de Groot N.N."/>
        </authorList>
    </citation>
    <scope>NUCLEOTIDE SEQUENCE [LARGE SCALE GENOMIC DNA]</scope>
    <source>
        <strain evidence="13">1</strain>
    </source>
</reference>
<dbReference type="Pfam" id="PF03550">
    <property type="entry name" value="LolB"/>
    <property type="match status" value="1"/>
</dbReference>
<keyword evidence="11" id="KW-0998">Cell outer membrane</keyword>
<keyword evidence="5" id="KW-0813">Transport</keyword>
<protein>
    <recommendedName>
        <fullName evidence="4">Outer-membrane lipoprotein LolB</fullName>
    </recommendedName>
</protein>
<gene>
    <name evidence="13" type="primary">lolB</name>
    <name evidence="13" type="ORF">NSMM_90084</name>
</gene>
<keyword evidence="8" id="KW-0472">Membrane</keyword>
<sequence length="195" mass="22405">MLFSIWLIGCTVTEVRNNAVKTVVIRPGSETLMGGDNRYTLVGRLSVHNMQQRFSATINWRHHANEDQIHFFSPLGQTIARIEQGVTGVRLVTAEPAFYQAENVEQLTQEVLGWMLPLSGLHFWVRGMHFPLTIAELDLDRNGRIVAIRQDGWEIQYSAFFPMKFGMLELPKSLELGRHNLKIKLMIDRWLDVSD</sequence>
<dbReference type="SUPFAM" id="SSF89392">
    <property type="entry name" value="Prokaryotic lipoproteins and lipoprotein localization factors"/>
    <property type="match status" value="1"/>
</dbReference>
<evidence type="ECO:0000256" key="4">
    <source>
        <dbReference type="ARBA" id="ARBA00016202"/>
    </source>
</evidence>
<dbReference type="GO" id="GO:0009279">
    <property type="term" value="C:cell outer membrane"/>
    <property type="evidence" value="ECO:0007669"/>
    <property type="project" value="UniProtKB-SubCell"/>
</dbReference>
<comment type="subcellular location">
    <subcellularLocation>
        <location evidence="1">Cell outer membrane</location>
        <topology evidence="1">Lipid-anchor</topology>
    </subcellularLocation>
</comment>
<dbReference type="RefSeq" id="WP_090288539.1">
    <property type="nucleotide sequence ID" value="NZ_FMWO01000102.1"/>
</dbReference>
<evidence type="ECO:0000256" key="6">
    <source>
        <dbReference type="ARBA" id="ARBA00022729"/>
    </source>
</evidence>
<evidence type="ECO:0000256" key="7">
    <source>
        <dbReference type="ARBA" id="ARBA00022927"/>
    </source>
</evidence>
<comment type="similarity">
    <text evidence="2">Belongs to the LolB family.</text>
</comment>
<dbReference type="InterPro" id="IPR004565">
    <property type="entry name" value="OM_lipoprot_LolB"/>
</dbReference>
<evidence type="ECO:0000256" key="5">
    <source>
        <dbReference type="ARBA" id="ARBA00022448"/>
    </source>
</evidence>
<evidence type="ECO:0000256" key="2">
    <source>
        <dbReference type="ARBA" id="ARBA00009696"/>
    </source>
</evidence>
<evidence type="ECO:0000256" key="10">
    <source>
        <dbReference type="ARBA" id="ARBA00023186"/>
    </source>
</evidence>
<dbReference type="STRING" id="51642.NSMM_90084"/>
<evidence type="ECO:0000256" key="1">
    <source>
        <dbReference type="ARBA" id="ARBA00004459"/>
    </source>
</evidence>
<dbReference type="Gene3D" id="2.50.20.10">
    <property type="entry name" value="Lipoprotein localisation LolA/LolB/LppX"/>
    <property type="match status" value="1"/>
</dbReference>
<organism evidence="13 14">
    <name type="scientific">Nitrosomonas mobilis</name>
    <dbReference type="NCBI Taxonomy" id="51642"/>
    <lineage>
        <taxon>Bacteria</taxon>
        <taxon>Pseudomonadati</taxon>
        <taxon>Pseudomonadota</taxon>
        <taxon>Betaproteobacteria</taxon>
        <taxon>Nitrosomonadales</taxon>
        <taxon>Nitrosomonadaceae</taxon>
        <taxon>Nitrosomonas</taxon>
    </lineage>
</organism>
<keyword evidence="12 13" id="KW-0449">Lipoprotein</keyword>
<keyword evidence="10" id="KW-0143">Chaperone</keyword>
<name>A0A1G5SJE2_9PROT</name>
<evidence type="ECO:0000256" key="12">
    <source>
        <dbReference type="ARBA" id="ARBA00023288"/>
    </source>
</evidence>
<keyword evidence="7" id="KW-0653">Protein transport</keyword>
<dbReference type="GO" id="GO:0015031">
    <property type="term" value="P:protein transport"/>
    <property type="evidence" value="ECO:0007669"/>
    <property type="project" value="UniProtKB-KW"/>
</dbReference>
<evidence type="ECO:0000256" key="9">
    <source>
        <dbReference type="ARBA" id="ARBA00023139"/>
    </source>
</evidence>
<evidence type="ECO:0000256" key="3">
    <source>
        <dbReference type="ARBA" id="ARBA00011245"/>
    </source>
</evidence>
<proteinExistence type="inferred from homology"/>